<evidence type="ECO:0000256" key="2">
    <source>
        <dbReference type="ARBA" id="ARBA00022748"/>
    </source>
</evidence>
<dbReference type="Pfam" id="PF08534">
    <property type="entry name" value="Redoxin"/>
    <property type="match status" value="1"/>
</dbReference>
<comment type="subcellular location">
    <subcellularLocation>
        <location evidence="1">Cell envelope</location>
    </subcellularLocation>
</comment>
<evidence type="ECO:0000256" key="4">
    <source>
        <dbReference type="SAM" id="Phobius"/>
    </source>
</evidence>
<evidence type="ECO:0000256" key="3">
    <source>
        <dbReference type="ARBA" id="ARBA00023284"/>
    </source>
</evidence>
<keyword evidence="2" id="KW-0201">Cytochrome c-type biogenesis</keyword>
<dbReference type="SUPFAM" id="SSF52833">
    <property type="entry name" value="Thioredoxin-like"/>
    <property type="match status" value="1"/>
</dbReference>
<dbReference type="InterPro" id="IPR050553">
    <property type="entry name" value="Thioredoxin_ResA/DsbE_sf"/>
</dbReference>
<accession>A0A2W5V940</accession>
<feature type="domain" description="Thioredoxin" evidence="5">
    <location>
        <begin position="65"/>
        <end position="208"/>
    </location>
</feature>
<dbReference type="PROSITE" id="PS00194">
    <property type="entry name" value="THIOREDOXIN_1"/>
    <property type="match status" value="1"/>
</dbReference>
<dbReference type="GO" id="GO:0030313">
    <property type="term" value="C:cell envelope"/>
    <property type="evidence" value="ECO:0007669"/>
    <property type="project" value="UniProtKB-SubCell"/>
</dbReference>
<proteinExistence type="predicted"/>
<keyword evidence="4" id="KW-1133">Transmembrane helix</keyword>
<reference evidence="6 7" key="1">
    <citation type="submission" date="2017-08" db="EMBL/GenBank/DDBJ databases">
        <title>Infants hospitalized years apart are colonized by the same room-sourced microbial strains.</title>
        <authorList>
            <person name="Brooks B."/>
            <person name="Olm M.R."/>
            <person name="Firek B.A."/>
            <person name="Baker R."/>
            <person name="Thomas B.C."/>
            <person name="Morowitz M.J."/>
            <person name="Banfield J.F."/>
        </authorList>
    </citation>
    <scope>NUCLEOTIDE SEQUENCE [LARGE SCALE GENOMIC DNA]</scope>
    <source>
        <strain evidence="6">S2_003_000_R2_4</strain>
    </source>
</reference>
<dbReference type="GO" id="GO:0015036">
    <property type="term" value="F:disulfide oxidoreductase activity"/>
    <property type="evidence" value="ECO:0007669"/>
    <property type="project" value="UniProtKB-ARBA"/>
</dbReference>
<dbReference type="InterPro" id="IPR036249">
    <property type="entry name" value="Thioredoxin-like_sf"/>
</dbReference>
<gene>
    <name evidence="6" type="ORF">DI526_03590</name>
</gene>
<dbReference type="RefSeq" id="WP_304274120.1">
    <property type="nucleotide sequence ID" value="NZ_QFQZ01000006.1"/>
</dbReference>
<keyword evidence="4" id="KW-0472">Membrane</keyword>
<dbReference type="PROSITE" id="PS51352">
    <property type="entry name" value="THIOREDOXIN_2"/>
    <property type="match status" value="1"/>
</dbReference>
<sequence length="210" mass="22502">MSEVQSGQNEPGAAKRNPLRLALAGVLLVGVAAVLYVIATASFKPQGPADLTEFKKGTLAKLDVPASPRAAPATVFTSLDGKPATLADFKGRVVIMNLWATWCAPCKAEMPTLAKLQAAYATQPVTVLPISVDRDSDLNLVQAEMAANPPLKTYRDPSYKLSFDLEPRAAGYPTTVIYDRQGRERARLAGPADWSAPEVRGLVEKLLAEK</sequence>
<dbReference type="PANTHER" id="PTHR42852">
    <property type="entry name" value="THIOL:DISULFIDE INTERCHANGE PROTEIN DSBE"/>
    <property type="match status" value="1"/>
</dbReference>
<dbReference type="CDD" id="cd02966">
    <property type="entry name" value="TlpA_like_family"/>
    <property type="match status" value="1"/>
</dbReference>
<dbReference type="GO" id="GO:0017004">
    <property type="term" value="P:cytochrome complex assembly"/>
    <property type="evidence" value="ECO:0007669"/>
    <property type="project" value="UniProtKB-KW"/>
</dbReference>
<feature type="transmembrane region" description="Helical" evidence="4">
    <location>
        <begin position="21"/>
        <end position="39"/>
    </location>
</feature>
<organism evidence="6 7">
    <name type="scientific">Caulobacter segnis</name>
    <dbReference type="NCBI Taxonomy" id="88688"/>
    <lineage>
        <taxon>Bacteria</taxon>
        <taxon>Pseudomonadati</taxon>
        <taxon>Pseudomonadota</taxon>
        <taxon>Alphaproteobacteria</taxon>
        <taxon>Caulobacterales</taxon>
        <taxon>Caulobacteraceae</taxon>
        <taxon>Caulobacter</taxon>
    </lineage>
</organism>
<evidence type="ECO:0000313" key="6">
    <source>
        <dbReference type="EMBL" id="PZR36529.1"/>
    </source>
</evidence>
<evidence type="ECO:0000259" key="5">
    <source>
        <dbReference type="PROSITE" id="PS51352"/>
    </source>
</evidence>
<dbReference type="EMBL" id="QFQZ01000006">
    <property type="protein sequence ID" value="PZR36529.1"/>
    <property type="molecule type" value="Genomic_DNA"/>
</dbReference>
<keyword evidence="4" id="KW-0812">Transmembrane</keyword>
<dbReference type="AlphaFoldDB" id="A0A2W5V940"/>
<evidence type="ECO:0000313" key="7">
    <source>
        <dbReference type="Proteomes" id="UP000249393"/>
    </source>
</evidence>
<evidence type="ECO:0000256" key="1">
    <source>
        <dbReference type="ARBA" id="ARBA00004196"/>
    </source>
</evidence>
<dbReference type="PANTHER" id="PTHR42852:SF18">
    <property type="entry name" value="CHROMOSOME UNDETERMINED SCAFFOLD_47, WHOLE GENOME SHOTGUN SEQUENCE"/>
    <property type="match status" value="1"/>
</dbReference>
<comment type="caution">
    <text evidence="6">The sequence shown here is derived from an EMBL/GenBank/DDBJ whole genome shotgun (WGS) entry which is preliminary data.</text>
</comment>
<dbReference type="InterPro" id="IPR013766">
    <property type="entry name" value="Thioredoxin_domain"/>
</dbReference>
<dbReference type="InterPro" id="IPR013740">
    <property type="entry name" value="Redoxin"/>
</dbReference>
<dbReference type="Gene3D" id="3.40.30.10">
    <property type="entry name" value="Glutaredoxin"/>
    <property type="match status" value="1"/>
</dbReference>
<keyword evidence="3" id="KW-0676">Redox-active center</keyword>
<protein>
    <submittedName>
        <fullName evidence="6">TlpA family protein disulfide reductase</fullName>
    </submittedName>
</protein>
<name>A0A2W5V940_9CAUL</name>
<dbReference type="InterPro" id="IPR017937">
    <property type="entry name" value="Thioredoxin_CS"/>
</dbReference>
<dbReference type="Proteomes" id="UP000249393">
    <property type="component" value="Unassembled WGS sequence"/>
</dbReference>